<dbReference type="InterPro" id="IPR009964">
    <property type="entry name" value="DUF1491"/>
</dbReference>
<name>A0A5B8FH96_9RHOB</name>
<dbReference type="RefSeq" id="WP_138572756.1">
    <property type="nucleotide sequence ID" value="NZ_CP040818.1"/>
</dbReference>
<keyword evidence="2" id="KW-1185">Reference proteome</keyword>
<sequence length="108" mass="11997">MARLASGFWVGAYLQRLRLADLPVYVTARGDAESGAVLVKLATLDGRARLFHRVTTPEGRRWDILADGPEPEVDAAIARQRGFDPDLWVLEVESRDGRHLLEEDGLAD</sequence>
<accession>A0A5B8FH96</accession>
<proteinExistence type="predicted"/>
<dbReference type="AlphaFoldDB" id="A0A5B8FH96"/>
<gene>
    <name evidence="1" type="ORF">FDP22_10580</name>
</gene>
<dbReference type="EMBL" id="CP040818">
    <property type="protein sequence ID" value="QDL92181.1"/>
    <property type="molecule type" value="Genomic_DNA"/>
</dbReference>
<protein>
    <submittedName>
        <fullName evidence="1">DUF1491 family protein</fullName>
    </submittedName>
</protein>
<dbReference type="Pfam" id="PF07372">
    <property type="entry name" value="DUF1491"/>
    <property type="match status" value="1"/>
</dbReference>
<dbReference type="Proteomes" id="UP000305888">
    <property type="component" value="Chromosome"/>
</dbReference>
<reference evidence="1 2" key="1">
    <citation type="submission" date="2019-06" db="EMBL/GenBank/DDBJ databases">
        <title>Genome sequence of Rhodobacteraceae bacterium D4M1.</title>
        <authorList>
            <person name="Cao J."/>
        </authorList>
    </citation>
    <scope>NUCLEOTIDE SEQUENCE [LARGE SCALE GENOMIC DNA]</scope>
    <source>
        <strain evidence="1 2">D4M1</strain>
    </source>
</reference>
<organism evidence="1 2">
    <name type="scientific">Paroceanicella profunda</name>
    <dbReference type="NCBI Taxonomy" id="2579971"/>
    <lineage>
        <taxon>Bacteria</taxon>
        <taxon>Pseudomonadati</taxon>
        <taxon>Pseudomonadota</taxon>
        <taxon>Alphaproteobacteria</taxon>
        <taxon>Rhodobacterales</taxon>
        <taxon>Paracoccaceae</taxon>
        <taxon>Paroceanicella</taxon>
    </lineage>
</organism>
<dbReference type="OrthoDB" id="9809136at2"/>
<dbReference type="KEGG" id="ppru:FDP22_10580"/>
<evidence type="ECO:0000313" key="2">
    <source>
        <dbReference type="Proteomes" id="UP000305888"/>
    </source>
</evidence>
<dbReference type="Gene3D" id="3.40.1530.20">
    <property type="entry name" value="Protein of unknown function (DUF1491)"/>
    <property type="match status" value="1"/>
</dbReference>
<evidence type="ECO:0000313" key="1">
    <source>
        <dbReference type="EMBL" id="QDL92181.1"/>
    </source>
</evidence>